<keyword evidence="5" id="KW-1015">Disulfide bond</keyword>
<feature type="active site" evidence="7">
    <location>
        <position position="531"/>
    </location>
</feature>
<dbReference type="Proteomes" id="UP000789595">
    <property type="component" value="Unassembled WGS sequence"/>
</dbReference>
<dbReference type="Gene3D" id="2.70.130.10">
    <property type="entry name" value="Mannose-6-phosphate receptor binding domain"/>
    <property type="match status" value="1"/>
</dbReference>
<dbReference type="Pfam" id="PF02225">
    <property type="entry name" value="PA"/>
    <property type="match status" value="1"/>
</dbReference>
<evidence type="ECO:0000259" key="12">
    <source>
        <dbReference type="PROSITE" id="PS51914"/>
    </source>
</evidence>
<feature type="chain" id="PRO_5035593881" description="alpha-1,2-Mannosidase" evidence="11">
    <location>
        <begin position="24"/>
        <end position="1074"/>
    </location>
</feature>
<evidence type="ECO:0000256" key="6">
    <source>
        <dbReference type="ARBA" id="ARBA00023180"/>
    </source>
</evidence>
<dbReference type="GO" id="GO:0004571">
    <property type="term" value="F:mannosyl-oligosaccharide 1,2-alpha-mannosidase activity"/>
    <property type="evidence" value="ECO:0007669"/>
    <property type="project" value="InterPro"/>
</dbReference>
<dbReference type="EMBL" id="HBIW01005532">
    <property type="protein sequence ID" value="CAE0689125.1"/>
    <property type="molecule type" value="Transcribed_RNA"/>
</dbReference>
<dbReference type="GO" id="GO:0005975">
    <property type="term" value="P:carbohydrate metabolic process"/>
    <property type="evidence" value="ECO:0007669"/>
    <property type="project" value="InterPro"/>
</dbReference>
<organism evidence="13">
    <name type="scientific">Pelagomonas calceolata</name>
    <dbReference type="NCBI Taxonomy" id="35677"/>
    <lineage>
        <taxon>Eukaryota</taxon>
        <taxon>Sar</taxon>
        <taxon>Stramenopiles</taxon>
        <taxon>Ochrophyta</taxon>
        <taxon>Pelagophyceae</taxon>
        <taxon>Pelagomonadales</taxon>
        <taxon>Pelagomonadaceae</taxon>
        <taxon>Pelagomonas</taxon>
    </lineage>
</organism>
<comment type="cofactor">
    <cofactor evidence="8">
        <name>Ca(2+)</name>
        <dbReference type="ChEBI" id="CHEBI:29108"/>
    </cofactor>
</comment>
<dbReference type="Gene3D" id="3.50.30.30">
    <property type="match status" value="1"/>
</dbReference>
<keyword evidence="15" id="KW-1185">Reference proteome</keyword>
<accession>A0A7S3ZNW7</accession>
<evidence type="ECO:0000256" key="9">
    <source>
        <dbReference type="RuleBase" id="RU361193"/>
    </source>
</evidence>
<evidence type="ECO:0000256" key="1">
    <source>
        <dbReference type="ARBA" id="ARBA00004240"/>
    </source>
</evidence>
<evidence type="ECO:0000256" key="4">
    <source>
        <dbReference type="ARBA" id="ARBA00022824"/>
    </source>
</evidence>
<keyword evidence="4" id="KW-0256">Endoplasmic reticulum</keyword>
<feature type="compositionally biased region" description="Basic residues" evidence="10">
    <location>
        <begin position="666"/>
        <end position="676"/>
    </location>
</feature>
<dbReference type="PROSITE" id="PS51914">
    <property type="entry name" value="MRH"/>
    <property type="match status" value="1"/>
</dbReference>
<dbReference type="OrthoDB" id="8118055at2759"/>
<keyword evidence="8" id="KW-0106">Calcium</keyword>
<feature type="region of interest" description="Disordered" evidence="10">
    <location>
        <begin position="664"/>
        <end position="684"/>
    </location>
</feature>
<comment type="subcellular location">
    <subcellularLocation>
        <location evidence="1">Endoplasmic reticulum</location>
    </subcellularLocation>
</comment>
<dbReference type="SUPFAM" id="SSF48225">
    <property type="entry name" value="Seven-hairpin glycosidases"/>
    <property type="match status" value="1"/>
</dbReference>
<dbReference type="SUPFAM" id="SSF52025">
    <property type="entry name" value="PA domain"/>
    <property type="match status" value="1"/>
</dbReference>
<evidence type="ECO:0000256" key="11">
    <source>
        <dbReference type="SAM" id="SignalP"/>
    </source>
</evidence>
<reference evidence="14" key="2">
    <citation type="submission" date="2021-11" db="EMBL/GenBank/DDBJ databases">
        <authorList>
            <consortium name="Genoscope - CEA"/>
            <person name="William W."/>
        </authorList>
    </citation>
    <scope>NUCLEOTIDE SEQUENCE</scope>
</reference>
<name>A0A7S3ZNW7_9STRA</name>
<dbReference type="InterPro" id="IPR009011">
    <property type="entry name" value="Man6P_isomerase_rcpt-bd_dom_sf"/>
</dbReference>
<feature type="active site" description="Proton donor" evidence="7">
    <location>
        <position position="508"/>
    </location>
</feature>
<evidence type="ECO:0000256" key="8">
    <source>
        <dbReference type="PIRSR" id="PIRSR601382-2"/>
    </source>
</evidence>
<dbReference type="GO" id="GO:0044322">
    <property type="term" value="C:endoplasmic reticulum quality control compartment"/>
    <property type="evidence" value="ECO:0007669"/>
    <property type="project" value="GOC"/>
</dbReference>
<dbReference type="AlphaFoldDB" id="A0A7S3ZNW7"/>
<sequence length="1074" mass="118565">MPRVAMPHVALVIALLLLRPVSPLKKTPTKAQQDDRLRPLDGSCFAFARAGEFWGYEWCHRRWVKQFQAAWAVPPGERRQETTVGTFSPALTARLRGNVTEHAFSDGERCGRRGTKRRATVRLRCCSERRGEGSSGRNVYISDVNEPATCAYVVEVCARLACETPEERRKFGGGDQIGRGPMSLELRQSYKQRAKALFERGYDAYVRHAEPEGELRPRSCSGGPFDLVKLPLVTLVDSLDALAIMGNSTEFQSATQRIWQGFPDKFNFDVNVSVFETTIRVLGGLLSGHLLAVDASLNLTTEYDGELLALALDLGERLAPAFETPTSIPYGTVNLRYGIPRGETPVASLAGAGSLSIEFGVLSALTGDGSFSAKASAASRALYERRSPQNLFGKHINVRSGKWVESLSGVGSNSDSFYEYLLKSYVLFQDHDSYRMFEEAYSAIDSTTRQGDWFADVDMHGGKPRRQHFENLQAFWPGLQVLSGDLELASRSLNAFWTIWSDWGALPEEYDFARRRLVATRTGLRYPLRPELIEATYFMHRATQDDSWLWAASRVFEALEDVAEGARCGAASFANAATHALEDEMPSFYLAETVKYLYLLFDEDNFISKRPYVFSTEAHPFDAEQIKRLTRAPRLVETMAPPPVKNESTLAALWRRLRATTTTRPALRKKHWRRREQPREPTVPVSSRCQHWPWWYDLGYSSTFEPSLASTVPSTLSDRKRTVAPRCYANEAPDDDDEEEDEVEEDETPPPSRARAARRRGDEEPRRGRAQVDGLGSFDVEVFSDGFHVGNREDGETLEVSNVGSSMMLVTSASRGRKDASLAVSSIDGLEIVCSVIHSNSVYPCVVAAFGASIAESTEDASIEEHGTLAFDEDGCSSDGDVDFESGAILLVNRGACTFEAKARNAEATGASALIVANSVPGQARFSMARADDEPTDEEVGIPCVMVSHEHGEVLLRGSSEDVELSLMKRPVTPVDGFGVAVDPGKSVHVSGRGRWGVFLDAKAGSSDAWQLYIVKTAEAARAVENETLCFPKLTRGCDAYVFSENESVRLDFQGTVQASKCRCPANSSCGSFG</sequence>
<keyword evidence="9" id="KW-0326">Glycosidase</keyword>
<evidence type="ECO:0000313" key="13">
    <source>
        <dbReference type="EMBL" id="CAE0689125.1"/>
    </source>
</evidence>
<feature type="active site" description="Proton donor" evidence="7">
    <location>
        <position position="276"/>
    </location>
</feature>
<evidence type="ECO:0000256" key="7">
    <source>
        <dbReference type="PIRSR" id="PIRSR601382-1"/>
    </source>
</evidence>
<feature type="signal peptide" evidence="11">
    <location>
        <begin position="1"/>
        <end position="23"/>
    </location>
</feature>
<dbReference type="EC" id="3.2.1.-" evidence="9"/>
<evidence type="ECO:0000313" key="15">
    <source>
        <dbReference type="Proteomes" id="UP000789595"/>
    </source>
</evidence>
<dbReference type="PANTHER" id="PTHR45679">
    <property type="entry name" value="ER DEGRADATION-ENHANCING ALPHA-MANNOSIDASE-LIKE PROTEIN 2"/>
    <property type="match status" value="1"/>
</dbReference>
<dbReference type="PRINTS" id="PR00747">
    <property type="entry name" value="GLYHDRLASE47"/>
</dbReference>
<evidence type="ECO:0000256" key="5">
    <source>
        <dbReference type="ARBA" id="ARBA00023157"/>
    </source>
</evidence>
<dbReference type="InterPro" id="IPR044674">
    <property type="entry name" value="EDEM1/2/3"/>
</dbReference>
<dbReference type="Pfam" id="PF01532">
    <property type="entry name" value="Glyco_hydro_47"/>
    <property type="match status" value="1"/>
</dbReference>
<evidence type="ECO:0000256" key="3">
    <source>
        <dbReference type="ARBA" id="ARBA00022729"/>
    </source>
</evidence>
<dbReference type="GO" id="GO:0016020">
    <property type="term" value="C:membrane"/>
    <property type="evidence" value="ECO:0007669"/>
    <property type="project" value="InterPro"/>
</dbReference>
<evidence type="ECO:0000256" key="10">
    <source>
        <dbReference type="SAM" id="MobiDB-lite"/>
    </source>
</evidence>
<dbReference type="EMBL" id="CAKKNE010000003">
    <property type="protein sequence ID" value="CAH0370397.1"/>
    <property type="molecule type" value="Genomic_DNA"/>
</dbReference>
<dbReference type="Gene3D" id="1.50.10.10">
    <property type="match status" value="1"/>
</dbReference>
<dbReference type="CDD" id="cd04818">
    <property type="entry name" value="PA_subtilisin_1"/>
    <property type="match status" value="1"/>
</dbReference>
<feature type="domain" description="MRH" evidence="12">
    <location>
        <begin position="42"/>
        <end position="164"/>
    </location>
</feature>
<dbReference type="InterPro" id="IPR003137">
    <property type="entry name" value="PA_domain"/>
</dbReference>
<comment type="similarity">
    <text evidence="2 9">Belongs to the glycosyl hydrolase 47 family.</text>
</comment>
<proteinExistence type="inferred from homology"/>
<feature type="active site" evidence="7">
    <location>
        <position position="415"/>
    </location>
</feature>
<dbReference type="InterPro" id="IPR001382">
    <property type="entry name" value="Glyco_hydro_47"/>
</dbReference>
<evidence type="ECO:0000313" key="14">
    <source>
        <dbReference type="EMBL" id="CAH0370397.1"/>
    </source>
</evidence>
<keyword evidence="3 11" id="KW-0732">Signal</keyword>
<dbReference type="InterPro" id="IPR012341">
    <property type="entry name" value="6hp_glycosidase-like_sf"/>
</dbReference>
<dbReference type="GO" id="GO:1904380">
    <property type="term" value="P:endoplasmic reticulum mannose trimming"/>
    <property type="evidence" value="ECO:0007669"/>
    <property type="project" value="InterPro"/>
</dbReference>
<dbReference type="InterPro" id="IPR044865">
    <property type="entry name" value="MRH_dom"/>
</dbReference>
<dbReference type="InterPro" id="IPR036026">
    <property type="entry name" value="Seven-hairpin_glycosidases"/>
</dbReference>
<feature type="region of interest" description="Disordered" evidence="10">
    <location>
        <begin position="707"/>
        <end position="773"/>
    </location>
</feature>
<gene>
    <name evidence="13" type="ORF">PCAL00307_LOCUS4559</name>
    <name evidence="14" type="ORF">PECAL_3P02810</name>
</gene>
<keyword evidence="8" id="KW-0479">Metal-binding</keyword>
<protein>
    <recommendedName>
        <fullName evidence="9">alpha-1,2-Mannosidase</fullName>
        <ecNumber evidence="9">3.2.1.-</ecNumber>
    </recommendedName>
</protein>
<evidence type="ECO:0000256" key="2">
    <source>
        <dbReference type="ARBA" id="ARBA00007658"/>
    </source>
</evidence>
<dbReference type="GO" id="GO:0005509">
    <property type="term" value="F:calcium ion binding"/>
    <property type="evidence" value="ECO:0007669"/>
    <property type="project" value="InterPro"/>
</dbReference>
<keyword evidence="9" id="KW-0378">Hydrolase</keyword>
<dbReference type="InterPro" id="IPR046450">
    <property type="entry name" value="PA_dom_sf"/>
</dbReference>
<reference evidence="13" key="1">
    <citation type="submission" date="2021-01" db="EMBL/GenBank/DDBJ databases">
        <authorList>
            <person name="Corre E."/>
            <person name="Pelletier E."/>
            <person name="Niang G."/>
            <person name="Scheremetjew M."/>
            <person name="Finn R."/>
            <person name="Kale V."/>
            <person name="Holt S."/>
            <person name="Cochrane G."/>
            <person name="Meng A."/>
            <person name="Brown T."/>
            <person name="Cohen L."/>
        </authorList>
    </citation>
    <scope>NUCLEOTIDE SEQUENCE</scope>
    <source>
        <strain evidence="13">CCMP1756</strain>
    </source>
</reference>
<feature type="compositionally biased region" description="Acidic residues" evidence="10">
    <location>
        <begin position="732"/>
        <end position="748"/>
    </location>
</feature>
<feature type="binding site" evidence="8">
    <location>
        <position position="616"/>
    </location>
    <ligand>
        <name>Ca(2+)</name>
        <dbReference type="ChEBI" id="CHEBI:29108"/>
    </ligand>
</feature>
<feature type="compositionally biased region" description="Polar residues" evidence="10">
    <location>
        <begin position="707"/>
        <end position="716"/>
    </location>
</feature>
<keyword evidence="6" id="KW-0325">Glycoprotein</keyword>
<dbReference type="PANTHER" id="PTHR45679:SF6">
    <property type="entry name" value="ER DEGRADATION-ENHANCING ALPHA-MANNOSIDASE-LIKE PROTEIN 2"/>
    <property type="match status" value="1"/>
</dbReference>